<dbReference type="InterPro" id="IPR036034">
    <property type="entry name" value="PDZ_sf"/>
</dbReference>
<dbReference type="Pfam" id="PF00595">
    <property type="entry name" value="PDZ"/>
    <property type="match status" value="2"/>
</dbReference>
<evidence type="ECO:0000313" key="3">
    <source>
        <dbReference type="Proteomes" id="UP000030746"/>
    </source>
</evidence>
<evidence type="ECO:0000313" key="2">
    <source>
        <dbReference type="EMBL" id="ESO94569.1"/>
    </source>
</evidence>
<dbReference type="PANTHER" id="PTHR11324">
    <property type="entry name" value="IL16-RELATED"/>
    <property type="match status" value="1"/>
</dbReference>
<dbReference type="GeneID" id="20252228"/>
<feature type="non-terminal residue" evidence="2">
    <location>
        <position position="165"/>
    </location>
</feature>
<dbReference type="STRING" id="225164.V4BZI9"/>
<dbReference type="Proteomes" id="UP000030746">
    <property type="component" value="Unassembled WGS sequence"/>
</dbReference>
<dbReference type="OMA" id="THMADPE"/>
<dbReference type="InterPro" id="IPR001478">
    <property type="entry name" value="PDZ"/>
</dbReference>
<feature type="non-terminal residue" evidence="2">
    <location>
        <position position="1"/>
    </location>
</feature>
<dbReference type="KEGG" id="lgi:LOTGIDRAFT_76521"/>
<dbReference type="SUPFAM" id="SSF50156">
    <property type="entry name" value="PDZ domain-like"/>
    <property type="match status" value="2"/>
</dbReference>
<dbReference type="CTD" id="20252228"/>
<feature type="domain" description="PDZ" evidence="1">
    <location>
        <begin position="1"/>
        <end position="46"/>
    </location>
</feature>
<keyword evidence="3" id="KW-1185">Reference proteome</keyword>
<dbReference type="OrthoDB" id="6022711at2759"/>
<feature type="domain" description="PDZ" evidence="1">
    <location>
        <begin position="78"/>
        <end position="165"/>
    </location>
</feature>
<name>V4BZI9_LOTGI</name>
<reference evidence="2 3" key="1">
    <citation type="journal article" date="2013" name="Nature">
        <title>Insights into bilaterian evolution from three spiralian genomes.</title>
        <authorList>
            <person name="Simakov O."/>
            <person name="Marletaz F."/>
            <person name="Cho S.J."/>
            <person name="Edsinger-Gonzales E."/>
            <person name="Havlak P."/>
            <person name="Hellsten U."/>
            <person name="Kuo D.H."/>
            <person name="Larsson T."/>
            <person name="Lv J."/>
            <person name="Arendt D."/>
            <person name="Savage R."/>
            <person name="Osoegawa K."/>
            <person name="de Jong P."/>
            <person name="Grimwood J."/>
            <person name="Chapman J.A."/>
            <person name="Shapiro H."/>
            <person name="Aerts A."/>
            <person name="Otillar R.P."/>
            <person name="Terry A.Y."/>
            <person name="Boore J.L."/>
            <person name="Grigoriev I.V."/>
            <person name="Lindberg D.R."/>
            <person name="Seaver E.C."/>
            <person name="Weisblat D.A."/>
            <person name="Putnam N.H."/>
            <person name="Rokhsar D.S."/>
        </authorList>
    </citation>
    <scope>NUCLEOTIDE SEQUENCE [LARGE SCALE GENOMIC DNA]</scope>
</reference>
<evidence type="ECO:0000259" key="1">
    <source>
        <dbReference type="PROSITE" id="PS50106"/>
    </source>
</evidence>
<protein>
    <recommendedName>
        <fullName evidence="1">PDZ domain-containing protein</fullName>
    </recommendedName>
</protein>
<dbReference type="Gene3D" id="2.30.42.10">
    <property type="match status" value="2"/>
</dbReference>
<proteinExistence type="predicted"/>
<organism evidence="2 3">
    <name type="scientific">Lottia gigantea</name>
    <name type="common">Giant owl limpet</name>
    <dbReference type="NCBI Taxonomy" id="225164"/>
    <lineage>
        <taxon>Eukaryota</taxon>
        <taxon>Metazoa</taxon>
        <taxon>Spiralia</taxon>
        <taxon>Lophotrochozoa</taxon>
        <taxon>Mollusca</taxon>
        <taxon>Gastropoda</taxon>
        <taxon>Patellogastropoda</taxon>
        <taxon>Lottioidea</taxon>
        <taxon>Lottiidae</taxon>
        <taxon>Lottia</taxon>
    </lineage>
</organism>
<dbReference type="PANTHER" id="PTHR11324:SF16">
    <property type="entry name" value="PDZ DOMAIN-CONTAINING PROTEIN 2"/>
    <property type="match status" value="1"/>
</dbReference>
<dbReference type="EMBL" id="KB201802">
    <property type="protein sequence ID" value="ESO94569.1"/>
    <property type="molecule type" value="Genomic_DNA"/>
</dbReference>
<dbReference type="AlphaFoldDB" id="V4BZI9"/>
<accession>V4BZI9</accession>
<dbReference type="HOGENOM" id="CLU_1614983_0_0_1"/>
<dbReference type="RefSeq" id="XP_009054713.1">
    <property type="nucleotide sequence ID" value="XM_009056465.1"/>
</dbReference>
<dbReference type="PROSITE" id="PS50106">
    <property type="entry name" value="PDZ"/>
    <property type="match status" value="2"/>
</dbReference>
<sequence>RDGRLKRNDELLMINGRSLIGLTHSDAVEVLRNAPKLVQLVVSSKIRKSASVASTLSASHCESPRILSPIPQNGHTQTITVQKGAGGKGLGFSIVGGKDSAKGNIGIFIRRIFSNGLISEDGRIHEGDELLELNAESLYGLTHKEVLQRFRSLKKGLVTLTYRGR</sequence>
<gene>
    <name evidence="2" type="ORF">LOTGIDRAFT_76521</name>
</gene>
<dbReference type="SMART" id="SM00228">
    <property type="entry name" value="PDZ"/>
    <property type="match status" value="2"/>
</dbReference>